<keyword evidence="2" id="KW-1185">Reference proteome</keyword>
<dbReference type="RefSeq" id="WP_091147675.1">
    <property type="nucleotide sequence ID" value="NZ_FNAI01000003.1"/>
</dbReference>
<gene>
    <name evidence="1" type="ORF">SAMN05216464_10354</name>
</gene>
<dbReference type="InterPro" id="IPR008969">
    <property type="entry name" value="CarboxyPept-like_regulatory"/>
</dbReference>
<dbReference type="AlphaFoldDB" id="A0A1G6YQT8"/>
<dbReference type="Proteomes" id="UP000199072">
    <property type="component" value="Unassembled WGS sequence"/>
</dbReference>
<reference evidence="1 2" key="1">
    <citation type="submission" date="2016-10" db="EMBL/GenBank/DDBJ databases">
        <authorList>
            <person name="de Groot N.N."/>
        </authorList>
    </citation>
    <scope>NUCLEOTIDE SEQUENCE [LARGE SCALE GENOMIC DNA]</scope>
    <source>
        <strain evidence="1 2">47C3B</strain>
    </source>
</reference>
<dbReference type="Pfam" id="PF13715">
    <property type="entry name" value="CarbopepD_reg_2"/>
    <property type="match status" value="1"/>
</dbReference>
<sequence>MTPVKNINIPQACHQSWQQMTPVEQGMHCQSCSKTVTDFTSMSNQQVINYLAKQSHVCGRFNDYQLNSINHQLNVQSVPAAGGWKRLVMLMGVFGSTIFYKANAQTKPTTEQAPGNKPDAGTITMGKVLLRDTATYKTITGQVVDELNMPLPGVKVMEQKDLKCTIADAYGNFKLSVPTSASQLVLTFIGYATKTVNINTKAAAVYQIKLAPQVMGEVVIVRRQSFVKRVYYRYIRKPIRSIFN</sequence>
<dbReference type="SUPFAM" id="SSF49464">
    <property type="entry name" value="Carboxypeptidase regulatory domain-like"/>
    <property type="match status" value="1"/>
</dbReference>
<proteinExistence type="predicted"/>
<protein>
    <submittedName>
        <fullName evidence="1">CarboxypepD_reg-like domain-containing protein</fullName>
    </submittedName>
</protein>
<evidence type="ECO:0000313" key="2">
    <source>
        <dbReference type="Proteomes" id="UP000199072"/>
    </source>
</evidence>
<organism evidence="1 2">
    <name type="scientific">Mucilaginibacter pineti</name>
    <dbReference type="NCBI Taxonomy" id="1391627"/>
    <lineage>
        <taxon>Bacteria</taxon>
        <taxon>Pseudomonadati</taxon>
        <taxon>Bacteroidota</taxon>
        <taxon>Sphingobacteriia</taxon>
        <taxon>Sphingobacteriales</taxon>
        <taxon>Sphingobacteriaceae</taxon>
        <taxon>Mucilaginibacter</taxon>
    </lineage>
</organism>
<name>A0A1G6YQT8_9SPHI</name>
<dbReference type="EMBL" id="FNAI01000003">
    <property type="protein sequence ID" value="SDD92403.1"/>
    <property type="molecule type" value="Genomic_DNA"/>
</dbReference>
<evidence type="ECO:0000313" key="1">
    <source>
        <dbReference type="EMBL" id="SDD92403.1"/>
    </source>
</evidence>
<accession>A0A1G6YQT8</accession>
<dbReference type="OrthoDB" id="7432683at2"/>
<dbReference type="Gene3D" id="2.60.40.1120">
    <property type="entry name" value="Carboxypeptidase-like, regulatory domain"/>
    <property type="match status" value="1"/>
</dbReference>
<dbReference type="STRING" id="1391627.SAMN05216464_10354"/>